<feature type="domain" description="Activator of Hsp90 ATPase homologue 1/2-like C-terminal" evidence="2">
    <location>
        <begin position="19"/>
        <end position="141"/>
    </location>
</feature>
<keyword evidence="4" id="KW-1185">Reference proteome</keyword>
<dbReference type="Gene3D" id="3.30.530.20">
    <property type="match status" value="1"/>
</dbReference>
<name>A0ABP3EE47_9ACTN</name>
<dbReference type="RefSeq" id="WP_344651608.1">
    <property type="nucleotide sequence ID" value="NZ_BAAAGX010000020.1"/>
</dbReference>
<evidence type="ECO:0000259" key="2">
    <source>
        <dbReference type="Pfam" id="PF08327"/>
    </source>
</evidence>
<proteinExistence type="inferred from homology"/>
<dbReference type="SUPFAM" id="SSF55961">
    <property type="entry name" value="Bet v1-like"/>
    <property type="match status" value="1"/>
</dbReference>
<dbReference type="Proteomes" id="UP001500967">
    <property type="component" value="Unassembled WGS sequence"/>
</dbReference>
<organism evidence="3 4">
    <name type="scientific">Cryptosporangium japonicum</name>
    <dbReference type="NCBI Taxonomy" id="80872"/>
    <lineage>
        <taxon>Bacteria</taxon>
        <taxon>Bacillati</taxon>
        <taxon>Actinomycetota</taxon>
        <taxon>Actinomycetes</taxon>
        <taxon>Cryptosporangiales</taxon>
        <taxon>Cryptosporangiaceae</taxon>
        <taxon>Cryptosporangium</taxon>
    </lineage>
</organism>
<dbReference type="InterPro" id="IPR023393">
    <property type="entry name" value="START-like_dom_sf"/>
</dbReference>
<dbReference type="Pfam" id="PF08327">
    <property type="entry name" value="AHSA1"/>
    <property type="match status" value="1"/>
</dbReference>
<sequence length="144" mass="16049">MTDHSVITSTFTLERDYPVPPTAAFAAWADPAIKREWFAPTADHYELDFRTGGRELNRSEALTFTSTYHDIVPGERIVYGSVLARNDRPVTASLTTVQFVSHGKHTRLLLIEQDSFLDGHEDPMWREQGTASWLDALAAALSAG</sequence>
<dbReference type="InterPro" id="IPR013538">
    <property type="entry name" value="ASHA1/2-like_C"/>
</dbReference>
<protein>
    <submittedName>
        <fullName evidence="3">SRPBCC family protein</fullName>
    </submittedName>
</protein>
<dbReference type="EMBL" id="BAAAGX010000020">
    <property type="protein sequence ID" value="GAA0260755.1"/>
    <property type="molecule type" value="Genomic_DNA"/>
</dbReference>
<evidence type="ECO:0000313" key="4">
    <source>
        <dbReference type="Proteomes" id="UP001500967"/>
    </source>
</evidence>
<comment type="caution">
    <text evidence="3">The sequence shown here is derived from an EMBL/GenBank/DDBJ whole genome shotgun (WGS) entry which is preliminary data.</text>
</comment>
<accession>A0ABP3EE47</accession>
<gene>
    <name evidence="3" type="ORF">GCM10009539_52820</name>
</gene>
<comment type="similarity">
    <text evidence="1">Belongs to the AHA1 family.</text>
</comment>
<reference evidence="4" key="1">
    <citation type="journal article" date="2019" name="Int. J. Syst. Evol. Microbiol.">
        <title>The Global Catalogue of Microorganisms (GCM) 10K type strain sequencing project: providing services to taxonomists for standard genome sequencing and annotation.</title>
        <authorList>
            <consortium name="The Broad Institute Genomics Platform"/>
            <consortium name="The Broad Institute Genome Sequencing Center for Infectious Disease"/>
            <person name="Wu L."/>
            <person name="Ma J."/>
        </authorList>
    </citation>
    <scope>NUCLEOTIDE SEQUENCE [LARGE SCALE GENOMIC DNA]</scope>
    <source>
        <strain evidence="4">JCM 10425</strain>
    </source>
</reference>
<evidence type="ECO:0000313" key="3">
    <source>
        <dbReference type="EMBL" id="GAA0260755.1"/>
    </source>
</evidence>
<evidence type="ECO:0000256" key="1">
    <source>
        <dbReference type="ARBA" id="ARBA00006817"/>
    </source>
</evidence>